<feature type="domain" description="F-box associated beta-propeller type 3" evidence="2">
    <location>
        <begin position="15"/>
        <end position="64"/>
    </location>
</feature>
<gene>
    <name evidence="3" type="ORF">ARALYDRAFT_671425</name>
</gene>
<dbReference type="InterPro" id="IPR017451">
    <property type="entry name" value="F-box-assoc_interact_dom"/>
</dbReference>
<sequence length="194" mass="22582">MEKQEEEEVKRRRTRTKNSNHPRVLTLGSAQESWRSIKGSFEHYSYTHGQCINGVLYYESFLKYDSAHSFIGKLASLVYSTNMDAFISLWVLEDAESHEWSFRIFSLPFPLDDPISHTLLILTGVTEAGEFVYAPTTLENPFHALYFDPQRNSFRRVIYEGIADNEFRRRNGLGNKPLRRLHIFPNHVGSLMSF</sequence>
<reference evidence="4" key="1">
    <citation type="journal article" date="2011" name="Nat. Genet.">
        <title>The Arabidopsis lyrata genome sequence and the basis of rapid genome size change.</title>
        <authorList>
            <person name="Hu T.T."/>
            <person name="Pattyn P."/>
            <person name="Bakker E.G."/>
            <person name="Cao J."/>
            <person name="Cheng J.-F."/>
            <person name="Clark R.M."/>
            <person name="Fahlgren N."/>
            <person name="Fawcett J.A."/>
            <person name="Grimwood J."/>
            <person name="Gundlach H."/>
            <person name="Haberer G."/>
            <person name="Hollister J.D."/>
            <person name="Ossowski S."/>
            <person name="Ottilar R.P."/>
            <person name="Salamov A.A."/>
            <person name="Schneeberger K."/>
            <person name="Spannagl M."/>
            <person name="Wang X."/>
            <person name="Yang L."/>
            <person name="Nasrallah M.E."/>
            <person name="Bergelson J."/>
            <person name="Carrington J.C."/>
            <person name="Gaut B.S."/>
            <person name="Schmutz J."/>
            <person name="Mayer K.F.X."/>
            <person name="Van de Peer Y."/>
            <person name="Grigoriev I.V."/>
            <person name="Nordborg M."/>
            <person name="Weigel D."/>
            <person name="Guo Y.-L."/>
        </authorList>
    </citation>
    <scope>NUCLEOTIDE SEQUENCE [LARGE SCALE GENOMIC DNA]</scope>
    <source>
        <strain evidence="4">cv. MN47</strain>
    </source>
</reference>
<dbReference type="PANTHER" id="PTHR31111:SF106">
    <property type="entry name" value="F-BOX ASSOCIATED UBIQUITINATION EFFECTOR FAMILY PROTEIN"/>
    <property type="match status" value="1"/>
</dbReference>
<protein>
    <submittedName>
        <fullName evidence="3">Predicted protein</fullName>
    </submittedName>
</protein>
<dbReference type="InterPro" id="IPR013187">
    <property type="entry name" value="F-box-assoc_dom_typ3"/>
</dbReference>
<evidence type="ECO:0000313" key="3">
    <source>
        <dbReference type="EMBL" id="EFH60826.1"/>
    </source>
</evidence>
<feature type="region of interest" description="Disordered" evidence="1">
    <location>
        <begin position="1"/>
        <end position="21"/>
    </location>
</feature>
<feature type="compositionally biased region" description="Basic residues" evidence="1">
    <location>
        <begin position="11"/>
        <end position="20"/>
    </location>
</feature>
<proteinExistence type="predicted"/>
<evidence type="ECO:0000259" key="2">
    <source>
        <dbReference type="Pfam" id="PF08268"/>
    </source>
</evidence>
<dbReference type="Proteomes" id="UP000008694">
    <property type="component" value="Unassembled WGS sequence"/>
</dbReference>
<evidence type="ECO:0000313" key="4">
    <source>
        <dbReference type="Proteomes" id="UP000008694"/>
    </source>
</evidence>
<dbReference type="NCBIfam" id="TIGR01640">
    <property type="entry name" value="F_box_assoc_1"/>
    <property type="match status" value="1"/>
</dbReference>
<dbReference type="EMBL" id="GL348715">
    <property type="protein sequence ID" value="EFH60826.1"/>
    <property type="molecule type" value="Genomic_DNA"/>
</dbReference>
<evidence type="ECO:0000256" key="1">
    <source>
        <dbReference type="SAM" id="MobiDB-lite"/>
    </source>
</evidence>
<dbReference type="Gramene" id="Al_scaffold_0003_622">
    <property type="protein sequence ID" value="Al_scaffold_0003_622"/>
    <property type="gene ID" value="Al_scaffold_0003_622"/>
</dbReference>
<keyword evidence="4" id="KW-1185">Reference proteome</keyword>
<feature type="domain" description="F-box associated beta-propeller type 3" evidence="2">
    <location>
        <begin position="70"/>
        <end position="188"/>
    </location>
</feature>
<dbReference type="PANTHER" id="PTHR31111">
    <property type="entry name" value="BNAA05G37150D PROTEIN-RELATED"/>
    <property type="match status" value="1"/>
</dbReference>
<dbReference type="AlphaFoldDB" id="D7L5F0"/>
<dbReference type="Pfam" id="PF08268">
    <property type="entry name" value="FBA_3"/>
    <property type="match status" value="2"/>
</dbReference>
<accession>D7L5F0</accession>
<organism evidence="4">
    <name type="scientific">Arabidopsis lyrata subsp. lyrata</name>
    <name type="common">Lyre-leaved rock-cress</name>
    <dbReference type="NCBI Taxonomy" id="81972"/>
    <lineage>
        <taxon>Eukaryota</taxon>
        <taxon>Viridiplantae</taxon>
        <taxon>Streptophyta</taxon>
        <taxon>Embryophyta</taxon>
        <taxon>Tracheophyta</taxon>
        <taxon>Spermatophyta</taxon>
        <taxon>Magnoliopsida</taxon>
        <taxon>eudicotyledons</taxon>
        <taxon>Gunneridae</taxon>
        <taxon>Pentapetalae</taxon>
        <taxon>rosids</taxon>
        <taxon>malvids</taxon>
        <taxon>Brassicales</taxon>
        <taxon>Brassicaceae</taxon>
        <taxon>Camelineae</taxon>
        <taxon>Arabidopsis</taxon>
    </lineage>
</organism>
<dbReference type="HOGENOM" id="CLU_027176_9_1_1"/>
<name>D7L5F0_ARALL</name>